<sequence>MRQMIMLRNLNCPNCAAKLERAAQKLPGMRTARVAFGAGALNVEYDEGRLSEQAIRELVRQFGLEVAAILPGPSS</sequence>
<dbReference type="KEGG" id="cmic:caldi_32800"/>
<evidence type="ECO:0000313" key="2">
    <source>
        <dbReference type="EMBL" id="BDG62190.1"/>
    </source>
</evidence>
<dbReference type="Gene3D" id="3.30.70.100">
    <property type="match status" value="1"/>
</dbReference>
<dbReference type="AlphaFoldDB" id="A0AA35CMS5"/>
<dbReference type="CDD" id="cd00371">
    <property type="entry name" value="HMA"/>
    <property type="match status" value="1"/>
</dbReference>
<protein>
    <recommendedName>
        <fullName evidence="1">HMA domain-containing protein</fullName>
    </recommendedName>
</protein>
<reference evidence="2" key="1">
    <citation type="submission" date="2022-03" db="EMBL/GenBank/DDBJ databases">
        <title>Complete genome sequence of Caldinitratiruptor microaerophilus.</title>
        <authorList>
            <person name="Mukaiyama R."/>
            <person name="Nishiyama T."/>
            <person name="Ueda K."/>
        </authorList>
    </citation>
    <scope>NUCLEOTIDE SEQUENCE</scope>
    <source>
        <strain evidence="2">JCM 16183</strain>
    </source>
</reference>
<dbReference type="RefSeq" id="WP_264842784.1">
    <property type="nucleotide sequence ID" value="NZ_AP025628.1"/>
</dbReference>
<dbReference type="PROSITE" id="PS50846">
    <property type="entry name" value="HMA_2"/>
    <property type="match status" value="1"/>
</dbReference>
<dbReference type="Pfam" id="PF00403">
    <property type="entry name" value="HMA"/>
    <property type="match status" value="1"/>
</dbReference>
<proteinExistence type="predicted"/>
<accession>A0AA35CMS5</accession>
<evidence type="ECO:0000259" key="1">
    <source>
        <dbReference type="PROSITE" id="PS50846"/>
    </source>
</evidence>
<dbReference type="Proteomes" id="UP001163687">
    <property type="component" value="Chromosome"/>
</dbReference>
<keyword evidence="3" id="KW-1185">Reference proteome</keyword>
<gene>
    <name evidence="2" type="ORF">caldi_32800</name>
</gene>
<name>A0AA35CMS5_9FIRM</name>
<dbReference type="InterPro" id="IPR036163">
    <property type="entry name" value="HMA_dom_sf"/>
</dbReference>
<dbReference type="GO" id="GO:0046872">
    <property type="term" value="F:metal ion binding"/>
    <property type="evidence" value="ECO:0007669"/>
    <property type="project" value="InterPro"/>
</dbReference>
<organism evidence="2 3">
    <name type="scientific">Caldinitratiruptor microaerophilus</name>
    <dbReference type="NCBI Taxonomy" id="671077"/>
    <lineage>
        <taxon>Bacteria</taxon>
        <taxon>Bacillati</taxon>
        <taxon>Bacillota</taxon>
        <taxon>Clostridia</taxon>
        <taxon>Eubacteriales</taxon>
        <taxon>Symbiobacteriaceae</taxon>
        <taxon>Caldinitratiruptor</taxon>
    </lineage>
</organism>
<dbReference type="SUPFAM" id="SSF55008">
    <property type="entry name" value="HMA, heavy metal-associated domain"/>
    <property type="match status" value="1"/>
</dbReference>
<dbReference type="InterPro" id="IPR006121">
    <property type="entry name" value="HMA_dom"/>
</dbReference>
<feature type="domain" description="HMA" evidence="1">
    <location>
        <begin position="1"/>
        <end position="67"/>
    </location>
</feature>
<evidence type="ECO:0000313" key="3">
    <source>
        <dbReference type="Proteomes" id="UP001163687"/>
    </source>
</evidence>
<dbReference type="EMBL" id="AP025628">
    <property type="protein sequence ID" value="BDG62190.1"/>
    <property type="molecule type" value="Genomic_DNA"/>
</dbReference>